<keyword evidence="2" id="KW-0472">Membrane</keyword>
<sequence>MILRSKLRVSYAGKNQVLVIANRMEAQLKEYRARQRRQALLDSAKQQYEKSKEKLIKMVLPKAMYEDTANRGEEHESLMEKEAPSPPPQPGIKPIQPFDMYDLSDGENDNEITIETKDDNDKQIRRCRFCISRSIVYLIIWTFTWGIFLHYQFGAVYFVISALIAIYLNTRTRPKREGEVSAYSVFNKNCASIEGSLNPEQFEREIRYGIGHAGTHMI</sequence>
<dbReference type="Proteomes" id="UP001231518">
    <property type="component" value="Chromosome 20"/>
</dbReference>
<feature type="transmembrane region" description="Helical" evidence="2">
    <location>
        <begin position="130"/>
        <end position="148"/>
    </location>
</feature>
<evidence type="ECO:0000259" key="3">
    <source>
        <dbReference type="Pfam" id="PF10260"/>
    </source>
</evidence>
<dbReference type="PANTHER" id="PTHR13527:SF0">
    <property type="entry name" value="SAYSVFN DOMAIN-CONTAINING PROTEIN 1"/>
    <property type="match status" value="1"/>
</dbReference>
<keyword evidence="5" id="KW-1185">Reference proteome</keyword>
<dbReference type="EMBL" id="JARGEI010000011">
    <property type="protein sequence ID" value="KAJ8723744.1"/>
    <property type="molecule type" value="Genomic_DNA"/>
</dbReference>
<evidence type="ECO:0000313" key="5">
    <source>
        <dbReference type="Proteomes" id="UP001231518"/>
    </source>
</evidence>
<dbReference type="PANTHER" id="PTHR13527">
    <property type="entry name" value="SAYSVFN DOMAIN-CONTAINING PROTEIN 1"/>
    <property type="match status" value="1"/>
</dbReference>
<proteinExistence type="predicted"/>
<feature type="compositionally biased region" description="Basic and acidic residues" evidence="1">
    <location>
        <begin position="71"/>
        <end position="83"/>
    </location>
</feature>
<feature type="region of interest" description="Disordered" evidence="1">
    <location>
        <begin position="71"/>
        <end position="97"/>
    </location>
</feature>
<comment type="caution">
    <text evidence="4">The sequence shown here is derived from an EMBL/GenBank/DDBJ whole genome shotgun (WGS) entry which is preliminary data.</text>
</comment>
<accession>A0AAD7YQ30</accession>
<feature type="domain" description="SAYSvFN" evidence="3">
    <location>
        <begin position="138"/>
        <end position="206"/>
    </location>
</feature>
<protein>
    <recommendedName>
        <fullName evidence="3">SAYSvFN domain-containing protein</fullName>
    </recommendedName>
</protein>
<evidence type="ECO:0000313" key="4">
    <source>
        <dbReference type="EMBL" id="KAJ8723744.1"/>
    </source>
</evidence>
<dbReference type="AlphaFoldDB" id="A0AAD7YQ30"/>
<keyword evidence="2" id="KW-0812">Transmembrane</keyword>
<dbReference type="Pfam" id="PF10260">
    <property type="entry name" value="SAYSvFN"/>
    <property type="match status" value="1"/>
</dbReference>
<gene>
    <name evidence="4" type="ORF">PYW07_007724</name>
</gene>
<organism evidence="4 5">
    <name type="scientific">Mythimna separata</name>
    <name type="common">Oriental armyworm</name>
    <name type="synonym">Pseudaletia separata</name>
    <dbReference type="NCBI Taxonomy" id="271217"/>
    <lineage>
        <taxon>Eukaryota</taxon>
        <taxon>Metazoa</taxon>
        <taxon>Ecdysozoa</taxon>
        <taxon>Arthropoda</taxon>
        <taxon>Hexapoda</taxon>
        <taxon>Insecta</taxon>
        <taxon>Pterygota</taxon>
        <taxon>Neoptera</taxon>
        <taxon>Endopterygota</taxon>
        <taxon>Lepidoptera</taxon>
        <taxon>Glossata</taxon>
        <taxon>Ditrysia</taxon>
        <taxon>Noctuoidea</taxon>
        <taxon>Noctuidae</taxon>
        <taxon>Noctuinae</taxon>
        <taxon>Hadenini</taxon>
        <taxon>Mythimna</taxon>
    </lineage>
</organism>
<evidence type="ECO:0000256" key="2">
    <source>
        <dbReference type="SAM" id="Phobius"/>
    </source>
</evidence>
<reference evidence="4" key="1">
    <citation type="submission" date="2023-03" db="EMBL/GenBank/DDBJ databases">
        <title>Chromosome-level genomes of two armyworms, Mythimna separata and Mythimna loreyi, provide insights into the biosynthesis and reception of sex pheromones.</title>
        <authorList>
            <person name="Zhao H."/>
        </authorList>
    </citation>
    <scope>NUCLEOTIDE SEQUENCE</scope>
    <source>
        <strain evidence="4">BeijingLab</strain>
        <tissue evidence="4">Pupa</tissue>
    </source>
</reference>
<name>A0AAD7YQ30_MYTSE</name>
<dbReference type="InterPro" id="IPR039159">
    <property type="entry name" value="SAYSD1"/>
</dbReference>
<evidence type="ECO:0000256" key="1">
    <source>
        <dbReference type="SAM" id="MobiDB-lite"/>
    </source>
</evidence>
<feature type="transmembrane region" description="Helical" evidence="2">
    <location>
        <begin position="154"/>
        <end position="170"/>
    </location>
</feature>
<keyword evidence="2" id="KW-1133">Transmembrane helix</keyword>
<dbReference type="InterPro" id="IPR019387">
    <property type="entry name" value="SAYSvFN_dom"/>
</dbReference>